<evidence type="ECO:0000256" key="4">
    <source>
        <dbReference type="ARBA" id="ARBA00023136"/>
    </source>
</evidence>
<reference evidence="10" key="1">
    <citation type="submission" date="2021-01" db="EMBL/GenBank/DDBJ databases">
        <authorList>
            <person name="Bezrukov I."/>
        </authorList>
    </citation>
    <scope>NUCLEOTIDE SEQUENCE</scope>
</reference>
<evidence type="ECO:0000256" key="6">
    <source>
        <dbReference type="ARBA" id="ARBA00023329"/>
    </source>
</evidence>
<dbReference type="Pfam" id="PF01086">
    <property type="entry name" value="Clathrin_lg_ch"/>
    <property type="match status" value="1"/>
</dbReference>
<dbReference type="PANTHER" id="PTHR10639">
    <property type="entry name" value="CLATHRIN LIGHT CHAIN"/>
    <property type="match status" value="1"/>
</dbReference>
<feature type="region of interest" description="Disordered" evidence="9">
    <location>
        <begin position="61"/>
        <end position="84"/>
    </location>
</feature>
<gene>
    <name evidence="10" type="ORF">AARE701A_LOCUS10992</name>
</gene>
<dbReference type="GO" id="GO:0006886">
    <property type="term" value="P:intracellular protein transport"/>
    <property type="evidence" value="ECO:0007669"/>
    <property type="project" value="InterPro"/>
</dbReference>
<evidence type="ECO:0000256" key="1">
    <source>
        <dbReference type="ARBA" id="ARBA00003913"/>
    </source>
</evidence>
<evidence type="ECO:0000256" key="5">
    <source>
        <dbReference type="ARBA" id="ARBA00023176"/>
    </source>
</evidence>
<comment type="function">
    <text evidence="1 7">Clathrin is the major protein of the polyhedral coat of coated pits and vesicles.</text>
</comment>
<feature type="region of interest" description="Disordered" evidence="9">
    <location>
        <begin position="212"/>
        <end position="291"/>
    </location>
</feature>
<comment type="similarity">
    <text evidence="3 7">Belongs to the clathrin light chain family.</text>
</comment>
<evidence type="ECO:0000256" key="7">
    <source>
        <dbReference type="RuleBase" id="RU363137"/>
    </source>
</evidence>
<evidence type="ECO:0000256" key="2">
    <source>
        <dbReference type="ARBA" id="ARBA00004180"/>
    </source>
</evidence>
<protein>
    <recommendedName>
        <fullName evidence="7">Clathrin light chain</fullName>
    </recommendedName>
</protein>
<dbReference type="EMBL" id="LR999454">
    <property type="protein sequence ID" value="CAE6040268.1"/>
    <property type="molecule type" value="Genomic_DNA"/>
</dbReference>
<keyword evidence="4 7" id="KW-0472">Membrane</keyword>
<dbReference type="AlphaFoldDB" id="A0A8S2A4X4"/>
<dbReference type="InterPro" id="IPR000996">
    <property type="entry name" value="Clathrin_L-chain"/>
</dbReference>
<dbReference type="PANTHER" id="PTHR10639:SF38">
    <property type="entry name" value="CLATHRIN LIGHT CHAIN 2"/>
    <property type="match status" value="1"/>
</dbReference>
<evidence type="ECO:0000313" key="10">
    <source>
        <dbReference type="EMBL" id="CAE6040268.1"/>
    </source>
</evidence>
<comment type="subcellular location">
    <subcellularLocation>
        <location evidence="2 7">Cytoplasmic vesicle membrane</location>
        <topology evidence="2 7">Peripheral membrane protein</topology>
        <orientation evidence="2 7">Cytoplasmic side</orientation>
    </subcellularLocation>
    <subcellularLocation>
        <location evidence="7">Membrane</location>
        <location evidence="7">Coated pit</location>
        <topology evidence="7">Peripheral membrane protein</topology>
        <orientation evidence="7">Cytoplasmic side</orientation>
    </subcellularLocation>
    <text evidence="7">Cytoplasmic face of coated pits and vesicles.</text>
</comment>
<keyword evidence="8" id="KW-0175">Coiled coil</keyword>
<accession>A0A8S2A4X4</accession>
<dbReference type="GO" id="GO:0030130">
    <property type="term" value="C:clathrin coat of trans-Golgi network vesicle"/>
    <property type="evidence" value="ECO:0007669"/>
    <property type="project" value="InterPro"/>
</dbReference>
<dbReference type="GO" id="GO:0005198">
    <property type="term" value="F:structural molecule activity"/>
    <property type="evidence" value="ECO:0007669"/>
    <property type="project" value="InterPro"/>
</dbReference>
<sequence>MSVFEDDSFVILNDDASESVPVSGSFDATDSFSAYDGSVQVDDSVDDVFAAPSSDYGAYSNGDGVFGSNGEHDGPILPPPSEMESDEGFALREWRRHNAIQLEEKEKREKELLKQIIEEANQYKEEFHKKIEVTCQNNKAANREKEKLIVIFDTFLAAYCNVTVLVKLSLTCFVCLLTLKLYLENQEKLYAESSKNYWKAIAELVPKEVPTIEKRRGKKDQQDPKKPSISVIQGPKPGKPTDLTRMRQILVKLKHNPPSHLKLTSQPPSDEAAAPPKNVPETKPTKAVTAA</sequence>
<keyword evidence="6 7" id="KW-0968">Cytoplasmic vesicle</keyword>
<dbReference type="GO" id="GO:0032050">
    <property type="term" value="F:clathrin heavy chain binding"/>
    <property type="evidence" value="ECO:0007669"/>
    <property type="project" value="TreeGrafter"/>
</dbReference>
<dbReference type="Proteomes" id="UP000682877">
    <property type="component" value="Chromosome 4"/>
</dbReference>
<feature type="coiled-coil region" evidence="8">
    <location>
        <begin position="99"/>
        <end position="126"/>
    </location>
</feature>
<feature type="compositionally biased region" description="Basic and acidic residues" evidence="9">
    <location>
        <begin position="212"/>
        <end position="226"/>
    </location>
</feature>
<organism evidence="10 11">
    <name type="scientific">Arabidopsis arenosa</name>
    <name type="common">Sand rock-cress</name>
    <name type="synonym">Cardaminopsis arenosa</name>
    <dbReference type="NCBI Taxonomy" id="38785"/>
    <lineage>
        <taxon>Eukaryota</taxon>
        <taxon>Viridiplantae</taxon>
        <taxon>Streptophyta</taxon>
        <taxon>Embryophyta</taxon>
        <taxon>Tracheophyta</taxon>
        <taxon>Spermatophyta</taxon>
        <taxon>Magnoliopsida</taxon>
        <taxon>eudicotyledons</taxon>
        <taxon>Gunneridae</taxon>
        <taxon>Pentapetalae</taxon>
        <taxon>rosids</taxon>
        <taxon>malvids</taxon>
        <taxon>Brassicales</taxon>
        <taxon>Brassicaceae</taxon>
        <taxon>Camelineae</taxon>
        <taxon>Arabidopsis</taxon>
    </lineage>
</organism>
<evidence type="ECO:0000256" key="3">
    <source>
        <dbReference type="ARBA" id="ARBA00005263"/>
    </source>
</evidence>
<dbReference type="GO" id="GO:0072583">
    <property type="term" value="P:clathrin-dependent endocytosis"/>
    <property type="evidence" value="ECO:0007669"/>
    <property type="project" value="TreeGrafter"/>
</dbReference>
<keyword evidence="11" id="KW-1185">Reference proteome</keyword>
<proteinExistence type="inferred from homology"/>
<keyword evidence="5 7" id="KW-0168">Coated pit</keyword>
<dbReference type="GO" id="GO:0030132">
    <property type="term" value="C:clathrin coat of coated pit"/>
    <property type="evidence" value="ECO:0007669"/>
    <property type="project" value="InterPro"/>
</dbReference>
<evidence type="ECO:0000313" key="11">
    <source>
        <dbReference type="Proteomes" id="UP000682877"/>
    </source>
</evidence>
<evidence type="ECO:0000256" key="9">
    <source>
        <dbReference type="SAM" id="MobiDB-lite"/>
    </source>
</evidence>
<name>A0A8S2A4X4_ARAAE</name>
<evidence type="ECO:0000256" key="8">
    <source>
        <dbReference type="SAM" id="Coils"/>
    </source>
</evidence>